<organism evidence="2 3">
    <name type="scientific">Jiella avicenniae</name>
    <dbReference type="NCBI Taxonomy" id="2907202"/>
    <lineage>
        <taxon>Bacteria</taxon>
        <taxon>Pseudomonadati</taxon>
        <taxon>Pseudomonadota</taxon>
        <taxon>Alphaproteobacteria</taxon>
        <taxon>Hyphomicrobiales</taxon>
        <taxon>Aurantimonadaceae</taxon>
        <taxon>Jiella</taxon>
    </lineage>
</organism>
<feature type="transmembrane region" description="Helical" evidence="1">
    <location>
        <begin position="59"/>
        <end position="79"/>
    </location>
</feature>
<keyword evidence="3" id="KW-1185">Reference proteome</keyword>
<evidence type="ECO:0000313" key="3">
    <source>
        <dbReference type="Proteomes" id="UP001139035"/>
    </source>
</evidence>
<feature type="transmembrane region" description="Helical" evidence="1">
    <location>
        <begin position="6"/>
        <end position="27"/>
    </location>
</feature>
<protein>
    <submittedName>
        <fullName evidence="2">Uncharacterized protein</fullName>
    </submittedName>
</protein>
<reference evidence="2" key="1">
    <citation type="submission" date="2022-01" db="EMBL/GenBank/DDBJ databases">
        <title>Jiella avicenniae sp. nov., a novel endophytic bacterium isolated from bark of Avicennia marina.</title>
        <authorList>
            <person name="Tuo L."/>
        </authorList>
    </citation>
    <scope>NUCLEOTIDE SEQUENCE</scope>
    <source>
        <strain evidence="2">CBK1P-4</strain>
    </source>
</reference>
<dbReference type="EMBL" id="JAJUWU010000001">
    <property type="protein sequence ID" value="MCE7026414.1"/>
    <property type="molecule type" value="Genomic_DNA"/>
</dbReference>
<evidence type="ECO:0000256" key="1">
    <source>
        <dbReference type="SAM" id="Phobius"/>
    </source>
</evidence>
<accession>A0A9X1NY23</accession>
<dbReference type="Proteomes" id="UP001139035">
    <property type="component" value="Unassembled WGS sequence"/>
</dbReference>
<evidence type="ECO:0000313" key="2">
    <source>
        <dbReference type="EMBL" id="MCE7026414.1"/>
    </source>
</evidence>
<proteinExistence type="predicted"/>
<comment type="caution">
    <text evidence="2">The sequence shown here is derived from an EMBL/GenBank/DDBJ whole genome shotgun (WGS) entry which is preliminary data.</text>
</comment>
<name>A0A9X1NY23_9HYPH</name>
<dbReference type="AlphaFoldDB" id="A0A9X1NY23"/>
<gene>
    <name evidence="2" type="ORF">LZD57_00290</name>
</gene>
<sequence length="93" mass="10639">MIAEILITIWNLAAIVVAWGPLVWVVTRWERADRERMRFQIEHRLPHEPRSKTERAKRWAIGLAVFIASAPFAGTMFNASDAIAAVLRRVAPF</sequence>
<keyword evidence="1" id="KW-0472">Membrane</keyword>
<keyword evidence="1" id="KW-0812">Transmembrane</keyword>
<keyword evidence="1" id="KW-1133">Transmembrane helix</keyword>